<protein>
    <recommendedName>
        <fullName evidence="2">Tubulin polymerization-promoting protein homolog</fullName>
    </recommendedName>
</protein>
<dbReference type="SUPFAM" id="SSF47473">
    <property type="entry name" value="EF-hand"/>
    <property type="match status" value="1"/>
</dbReference>
<dbReference type="InterPro" id="IPR011992">
    <property type="entry name" value="EF-hand-dom_pair"/>
</dbReference>
<dbReference type="GeneID" id="108673969"/>
<feature type="region of interest" description="Disordered" evidence="3">
    <location>
        <begin position="1"/>
        <end position="118"/>
    </location>
</feature>
<evidence type="ECO:0000256" key="1">
    <source>
        <dbReference type="ARBA" id="ARBA00010994"/>
    </source>
</evidence>
<name>A0A979FI19_HYAAZ</name>
<dbReference type="GO" id="GO:0005874">
    <property type="term" value="C:microtubule"/>
    <property type="evidence" value="ECO:0007669"/>
    <property type="project" value="TreeGrafter"/>
</dbReference>
<evidence type="ECO:0000313" key="5">
    <source>
        <dbReference type="RefSeq" id="XP_047736581.1"/>
    </source>
</evidence>
<proteinExistence type="inferred from homology"/>
<dbReference type="GO" id="GO:0032273">
    <property type="term" value="P:positive regulation of protein polymerization"/>
    <property type="evidence" value="ECO:0007669"/>
    <property type="project" value="TreeGrafter"/>
</dbReference>
<evidence type="ECO:0000256" key="2">
    <source>
        <dbReference type="ARBA" id="ARBA00069104"/>
    </source>
</evidence>
<dbReference type="GO" id="GO:0015631">
    <property type="term" value="F:tubulin binding"/>
    <property type="evidence" value="ECO:0007669"/>
    <property type="project" value="InterPro"/>
</dbReference>
<feature type="compositionally biased region" description="Basic and acidic residues" evidence="3">
    <location>
        <begin position="15"/>
        <end position="30"/>
    </location>
</feature>
<dbReference type="PANTHER" id="PTHR12932">
    <property type="entry name" value="P25 ALPHA-RELATED"/>
    <property type="match status" value="1"/>
</dbReference>
<feature type="compositionally biased region" description="Basic and acidic residues" evidence="3">
    <location>
        <begin position="40"/>
        <end position="84"/>
    </location>
</feature>
<comment type="similarity">
    <text evidence="1">Belongs to the TPPP family.</text>
</comment>
<evidence type="ECO:0000313" key="4">
    <source>
        <dbReference type="Proteomes" id="UP000694843"/>
    </source>
</evidence>
<gene>
    <name evidence="5" type="primary">LOC108673969</name>
</gene>
<dbReference type="InterPro" id="IPR008907">
    <property type="entry name" value="TPP/p25"/>
</dbReference>
<organism evidence="4 5">
    <name type="scientific">Hyalella azteca</name>
    <name type="common">Amphipod</name>
    <dbReference type="NCBI Taxonomy" id="294128"/>
    <lineage>
        <taxon>Eukaryota</taxon>
        <taxon>Metazoa</taxon>
        <taxon>Ecdysozoa</taxon>
        <taxon>Arthropoda</taxon>
        <taxon>Crustacea</taxon>
        <taxon>Multicrustacea</taxon>
        <taxon>Malacostraca</taxon>
        <taxon>Eumalacostraca</taxon>
        <taxon>Peracarida</taxon>
        <taxon>Amphipoda</taxon>
        <taxon>Senticaudata</taxon>
        <taxon>Talitrida</taxon>
        <taxon>Talitroidea</taxon>
        <taxon>Hyalellidae</taxon>
        <taxon>Hyalella</taxon>
    </lineage>
</organism>
<dbReference type="FunFam" id="1.10.238.10:FF:000266">
    <property type="entry name" value="TPPP family protein"/>
    <property type="match status" value="1"/>
</dbReference>
<sequence>MAETAPSPAPSQTSETKESPRPAEPKDSSRPSEGSNDSPRTAEEPKDSPRPSDDSKESPRPADEAKAPDTPRSEDQKDGVKSPEPEANGESPGTPKNPTLREQFKAFSKFGDSKSDGKQLTLSQSDKWMKQAKVIDGKTITTTDTAITFKKFKQMKIAYPDYEKYLAELAKYKNQDLEAIKDKLKNCGTPGLRGTTRPKDFSFLTR</sequence>
<dbReference type="Pfam" id="PF05517">
    <property type="entry name" value="p25-alpha"/>
    <property type="match status" value="1"/>
</dbReference>
<accession>A0A979FI19</accession>
<dbReference type="Proteomes" id="UP000694843">
    <property type="component" value="Unplaced"/>
</dbReference>
<dbReference type="GO" id="GO:0001578">
    <property type="term" value="P:microtubule bundle formation"/>
    <property type="evidence" value="ECO:0007669"/>
    <property type="project" value="TreeGrafter"/>
</dbReference>
<keyword evidence="4" id="KW-1185">Reference proteome</keyword>
<dbReference type="AlphaFoldDB" id="A0A979FI19"/>
<dbReference type="Gene3D" id="1.10.238.10">
    <property type="entry name" value="EF-hand"/>
    <property type="match status" value="1"/>
</dbReference>
<reference evidence="5" key="1">
    <citation type="submission" date="2025-08" db="UniProtKB">
        <authorList>
            <consortium name="RefSeq"/>
        </authorList>
    </citation>
    <scope>IDENTIFICATION</scope>
    <source>
        <tissue evidence="5">Whole organism</tissue>
    </source>
</reference>
<dbReference type="PANTHER" id="PTHR12932:SF9">
    <property type="entry name" value="TUBULIN POLYMERIZATION-PROMOTING PROTEIN HOMOLOG"/>
    <property type="match status" value="1"/>
</dbReference>
<dbReference type="RefSeq" id="XP_047736581.1">
    <property type="nucleotide sequence ID" value="XM_047880625.1"/>
</dbReference>
<evidence type="ECO:0000256" key="3">
    <source>
        <dbReference type="SAM" id="MobiDB-lite"/>
    </source>
</evidence>
<dbReference type="GO" id="GO:0046785">
    <property type="term" value="P:microtubule polymerization"/>
    <property type="evidence" value="ECO:0007669"/>
    <property type="project" value="InterPro"/>
</dbReference>